<proteinExistence type="inferred from homology"/>
<dbReference type="GO" id="GO:1990544">
    <property type="term" value="P:mitochondrial ATP transmembrane transport"/>
    <property type="evidence" value="ECO:0007669"/>
    <property type="project" value="InterPro"/>
</dbReference>
<dbReference type="GO" id="GO:1901029">
    <property type="term" value="P:negative regulation of mitochondrial outer membrane permeabilization involved in apoptotic signaling pathway"/>
    <property type="evidence" value="ECO:0007669"/>
    <property type="project" value="TreeGrafter"/>
</dbReference>
<comment type="subunit">
    <text evidence="10">Monomer.</text>
</comment>
<evidence type="ECO:0000256" key="7">
    <source>
        <dbReference type="ARBA" id="ARBA00023136"/>
    </source>
</evidence>
<dbReference type="InterPro" id="IPR018108">
    <property type="entry name" value="MCP_transmembrane"/>
</dbReference>
<sequence>MLCAFIEDIDCAFLFPRVITMSSIASTSHSSDWRHLAKGCTAGGAAAVISKTALAPVDRLKLVLQLQNAQAYLAQQRYTGLVDCFVKIKSEQGILSLWRGNSASIARCFPSYALNFAFRDYFRLVFLGGVDKKKEHGRFVLGNIAAGGAGGATTLCICYPLDFARTRLAVDSKKDGSQRFKGMNDCLKKIYSKDGIRGLYRGFIVSLQFVVVSRAVFFGLFDTLRLTAVDDSKKLSFFSLWCLAQTCIVTSSIMCYPLDTVRRRLMMESGKKEKLYSGSIDCWQKIMRQEGMNGFFRGVMTNSLKTTSGALVLAIYYEVLKYI</sequence>
<evidence type="ECO:0000313" key="11">
    <source>
        <dbReference type="Proteomes" id="UP000887577"/>
    </source>
</evidence>
<evidence type="ECO:0000256" key="5">
    <source>
        <dbReference type="ARBA" id="ARBA00022737"/>
    </source>
</evidence>
<evidence type="ECO:0000313" key="12">
    <source>
        <dbReference type="WBParaSite" id="PSU_v2.g15671.t1"/>
    </source>
</evidence>
<feature type="transmembrane region" description="Helical" evidence="10">
    <location>
        <begin position="237"/>
        <end position="258"/>
    </location>
</feature>
<comment type="caution">
    <text evidence="10">Lacks conserved residue(s) required for the propagation of feature annotation.</text>
</comment>
<keyword evidence="11" id="KW-1185">Reference proteome</keyword>
<protein>
    <recommendedName>
        <fullName evidence="10">ADP/ATP translocase</fullName>
    </recommendedName>
    <alternativeName>
        <fullName evidence="10">ADP,ATP carrier protein</fullName>
    </alternativeName>
</protein>
<dbReference type="InterPro" id="IPR023395">
    <property type="entry name" value="MCP_dom_sf"/>
</dbReference>
<dbReference type="GO" id="GO:0005743">
    <property type="term" value="C:mitochondrial inner membrane"/>
    <property type="evidence" value="ECO:0007669"/>
    <property type="project" value="InterPro"/>
</dbReference>
<dbReference type="PRINTS" id="PR00927">
    <property type="entry name" value="ADPTRNSLCASE"/>
</dbReference>
<evidence type="ECO:0000256" key="10">
    <source>
        <dbReference type="RuleBase" id="RU368008"/>
    </source>
</evidence>
<keyword evidence="7 8" id="KW-0472">Membrane</keyword>
<evidence type="ECO:0000256" key="6">
    <source>
        <dbReference type="ARBA" id="ARBA00022989"/>
    </source>
</evidence>
<dbReference type="PANTHER" id="PTHR45635:SF16">
    <property type="entry name" value="ADP_ATP TRANSLOCASE"/>
    <property type="match status" value="1"/>
</dbReference>
<evidence type="ECO:0000256" key="3">
    <source>
        <dbReference type="ARBA" id="ARBA00022448"/>
    </source>
</evidence>
<keyword evidence="6 10" id="KW-1133">Transmembrane helix</keyword>
<evidence type="ECO:0000256" key="2">
    <source>
        <dbReference type="ARBA" id="ARBA00006375"/>
    </source>
</evidence>
<organism evidence="11 12">
    <name type="scientific">Panagrolaimus superbus</name>
    <dbReference type="NCBI Taxonomy" id="310955"/>
    <lineage>
        <taxon>Eukaryota</taxon>
        <taxon>Metazoa</taxon>
        <taxon>Ecdysozoa</taxon>
        <taxon>Nematoda</taxon>
        <taxon>Chromadorea</taxon>
        <taxon>Rhabditida</taxon>
        <taxon>Tylenchina</taxon>
        <taxon>Panagrolaimomorpha</taxon>
        <taxon>Panagrolaimoidea</taxon>
        <taxon>Panagrolaimidae</taxon>
        <taxon>Panagrolaimus</taxon>
    </lineage>
</organism>
<evidence type="ECO:0000256" key="8">
    <source>
        <dbReference type="PROSITE-ProRule" id="PRU00282"/>
    </source>
</evidence>
<dbReference type="InterPro" id="IPR002067">
    <property type="entry name" value="MCP"/>
</dbReference>
<reference evidence="12" key="1">
    <citation type="submission" date="2022-11" db="UniProtKB">
        <authorList>
            <consortium name="WormBaseParasite"/>
        </authorList>
    </citation>
    <scope>IDENTIFICATION</scope>
</reference>
<comment type="function">
    <text evidence="10">Catalyzes the exchange of ADP and ATP across the membrane.</text>
</comment>
<dbReference type="PROSITE" id="PS50920">
    <property type="entry name" value="SOLCAR"/>
    <property type="match status" value="3"/>
</dbReference>
<dbReference type="Gene3D" id="1.50.40.10">
    <property type="entry name" value="Mitochondrial carrier domain"/>
    <property type="match status" value="1"/>
</dbReference>
<dbReference type="GO" id="GO:0140021">
    <property type="term" value="P:mitochondrial ADP transmembrane transport"/>
    <property type="evidence" value="ECO:0007669"/>
    <property type="project" value="InterPro"/>
</dbReference>
<evidence type="ECO:0000256" key="9">
    <source>
        <dbReference type="RuleBase" id="RU000488"/>
    </source>
</evidence>
<dbReference type="Pfam" id="PF00153">
    <property type="entry name" value="Mito_carr"/>
    <property type="match status" value="3"/>
</dbReference>
<accession>A0A914Y898</accession>
<feature type="repeat" description="Solcar" evidence="8">
    <location>
        <begin position="137"/>
        <end position="227"/>
    </location>
</feature>
<keyword evidence="4 8" id="KW-0812">Transmembrane</keyword>
<keyword evidence="3 9" id="KW-0813">Transport</keyword>
<comment type="subcellular location">
    <subcellularLocation>
        <location evidence="1 10">Membrane</location>
        <topology evidence="1 10">Multi-pass membrane protein</topology>
    </subcellularLocation>
</comment>
<dbReference type="PRINTS" id="PR00926">
    <property type="entry name" value="MITOCARRIER"/>
</dbReference>
<keyword evidence="5" id="KW-0677">Repeat</keyword>
<dbReference type="SUPFAM" id="SSF103506">
    <property type="entry name" value="Mitochondrial carrier"/>
    <property type="match status" value="1"/>
</dbReference>
<name>A0A914Y898_9BILA</name>
<dbReference type="PANTHER" id="PTHR45635">
    <property type="entry name" value="ADP,ATP CARRIER PROTEIN 1-RELATED-RELATED"/>
    <property type="match status" value="1"/>
</dbReference>
<feature type="repeat" description="Solcar" evidence="8">
    <location>
        <begin position="34"/>
        <end position="125"/>
    </location>
</feature>
<dbReference type="Proteomes" id="UP000887577">
    <property type="component" value="Unplaced"/>
</dbReference>
<evidence type="ECO:0000256" key="1">
    <source>
        <dbReference type="ARBA" id="ARBA00004141"/>
    </source>
</evidence>
<evidence type="ECO:0000256" key="4">
    <source>
        <dbReference type="ARBA" id="ARBA00022692"/>
    </source>
</evidence>
<feature type="repeat" description="Solcar" evidence="8">
    <location>
        <begin position="235"/>
        <end position="323"/>
    </location>
</feature>
<comment type="similarity">
    <text evidence="2 9">Belongs to the mitochondrial carrier (TC 2.A.29) family.</text>
</comment>
<dbReference type="WBParaSite" id="PSU_v2.g15671.t1">
    <property type="protein sequence ID" value="PSU_v2.g15671.t1"/>
    <property type="gene ID" value="PSU_v2.g15671"/>
</dbReference>
<feature type="transmembrane region" description="Helical" evidence="10">
    <location>
        <begin position="198"/>
        <end position="217"/>
    </location>
</feature>
<dbReference type="GO" id="GO:0005471">
    <property type="term" value="F:ATP:ADP antiporter activity"/>
    <property type="evidence" value="ECO:0007669"/>
    <property type="project" value="UniProtKB-UniRule"/>
</dbReference>
<dbReference type="InterPro" id="IPR002113">
    <property type="entry name" value="ADT_euk_type"/>
</dbReference>
<dbReference type="AlphaFoldDB" id="A0A914Y898"/>